<dbReference type="RefSeq" id="WP_128533557.1">
    <property type="nucleotide sequence ID" value="NZ_SBIW01000003.1"/>
</dbReference>
<dbReference type="PROSITE" id="PS50042">
    <property type="entry name" value="CNMP_BINDING_3"/>
    <property type="match status" value="1"/>
</dbReference>
<keyword evidence="3" id="KW-1185">Reference proteome</keyword>
<protein>
    <submittedName>
        <fullName evidence="2">Crp/Fnr family transcriptional regulator</fullName>
    </submittedName>
</protein>
<dbReference type="InterPro" id="IPR014710">
    <property type="entry name" value="RmlC-like_jellyroll"/>
</dbReference>
<feature type="domain" description="Cyclic nucleotide-binding" evidence="1">
    <location>
        <begin position="13"/>
        <end position="117"/>
    </location>
</feature>
<gene>
    <name evidence="2" type="ORF">EPL05_08755</name>
</gene>
<organism evidence="2 3">
    <name type="scientific">Mucilaginibacter gilvus</name>
    <dbReference type="NCBI Taxonomy" id="2305909"/>
    <lineage>
        <taxon>Bacteria</taxon>
        <taxon>Pseudomonadati</taxon>
        <taxon>Bacteroidota</taxon>
        <taxon>Sphingobacteriia</taxon>
        <taxon>Sphingobacteriales</taxon>
        <taxon>Sphingobacteriaceae</taxon>
        <taxon>Mucilaginibacter</taxon>
    </lineage>
</organism>
<dbReference type="Proteomes" id="UP000286701">
    <property type="component" value="Unassembled WGS sequence"/>
</dbReference>
<evidence type="ECO:0000259" key="1">
    <source>
        <dbReference type="PROSITE" id="PS50042"/>
    </source>
</evidence>
<dbReference type="InterPro" id="IPR018490">
    <property type="entry name" value="cNMP-bd_dom_sf"/>
</dbReference>
<dbReference type="SUPFAM" id="SSF51206">
    <property type="entry name" value="cAMP-binding domain-like"/>
    <property type="match status" value="1"/>
</dbReference>
<dbReference type="Gene3D" id="2.60.120.10">
    <property type="entry name" value="Jelly Rolls"/>
    <property type="match status" value="1"/>
</dbReference>
<sequence>MLDAEEISFYLSVFKGLDLKDIYDIVKIAHVKKLAAGDVYIEQGATHQKLGYIRKGLIRAYHLKENGDDLTLLLQWEGKFIASHDAIIHLRPSRFIYQALEDTVLMEVDYGKVEPLLNNNPRLSSTQATFLRSMLAESMDRVEAFVLLSPEERYLQLVSEKPNIVNRVPDKYLATLLGITPVSLSRIRKRISSQGKH</sequence>
<reference evidence="2 3" key="1">
    <citation type="submission" date="2019-01" db="EMBL/GenBank/DDBJ databases">
        <title>Mucilaginibacter antarcticum sp. nov., isolated from antarctic soil.</title>
        <authorList>
            <person name="Yan Y.-Q."/>
            <person name="Du Z.-J."/>
        </authorList>
    </citation>
    <scope>NUCLEOTIDE SEQUENCE [LARGE SCALE GENOMIC DNA]</scope>
    <source>
        <strain evidence="2 3">F01003</strain>
    </source>
</reference>
<name>A0A444MR64_9SPHI</name>
<comment type="caution">
    <text evidence="2">The sequence shown here is derived from an EMBL/GenBank/DDBJ whole genome shotgun (WGS) entry which is preliminary data.</text>
</comment>
<evidence type="ECO:0000313" key="2">
    <source>
        <dbReference type="EMBL" id="RWY54122.1"/>
    </source>
</evidence>
<dbReference type="CDD" id="cd00038">
    <property type="entry name" value="CAP_ED"/>
    <property type="match status" value="1"/>
</dbReference>
<dbReference type="OrthoDB" id="758145at2"/>
<accession>A0A444MR64</accession>
<proteinExistence type="predicted"/>
<dbReference type="EMBL" id="SBIW01000003">
    <property type="protein sequence ID" value="RWY54122.1"/>
    <property type="molecule type" value="Genomic_DNA"/>
</dbReference>
<evidence type="ECO:0000313" key="3">
    <source>
        <dbReference type="Proteomes" id="UP000286701"/>
    </source>
</evidence>
<dbReference type="InterPro" id="IPR000595">
    <property type="entry name" value="cNMP-bd_dom"/>
</dbReference>
<dbReference type="AlphaFoldDB" id="A0A444MR64"/>
<dbReference type="Pfam" id="PF00027">
    <property type="entry name" value="cNMP_binding"/>
    <property type="match status" value="1"/>
</dbReference>